<dbReference type="InterPro" id="IPR001194">
    <property type="entry name" value="cDENN_dom"/>
</dbReference>
<dbReference type="Gene3D" id="3.30.450.200">
    <property type="match status" value="1"/>
</dbReference>
<dbReference type="PROSITE" id="PS50211">
    <property type="entry name" value="DENN"/>
    <property type="match status" value="1"/>
</dbReference>
<dbReference type="InterPro" id="IPR005113">
    <property type="entry name" value="uDENN_dom"/>
</dbReference>
<dbReference type="PANTHER" id="PTHR15288">
    <property type="entry name" value="DENN DOMAIN-CONTAINING PROTEIN 2"/>
    <property type="match status" value="1"/>
</dbReference>
<dbReference type="InterPro" id="IPR037516">
    <property type="entry name" value="Tripartite_DENN"/>
</dbReference>
<dbReference type="EMBL" id="JAXUIC010000075">
    <property type="protein sequence ID" value="KAK4551355.1"/>
    <property type="molecule type" value="Genomic_DNA"/>
</dbReference>
<dbReference type="InterPro" id="IPR043153">
    <property type="entry name" value="DENN_C"/>
</dbReference>
<evidence type="ECO:0000313" key="2">
    <source>
        <dbReference type="EMBL" id="KAK4551353.1"/>
    </source>
</evidence>
<dbReference type="AlphaFoldDB" id="A0AAN7DVH2"/>
<gene>
    <name evidence="2" type="ORF">RGQ29_032392</name>
</gene>
<dbReference type="Proteomes" id="UP001324115">
    <property type="component" value="Unassembled WGS sequence"/>
</dbReference>
<dbReference type="InterPro" id="IPR051942">
    <property type="entry name" value="DENN_domain_containing_2"/>
</dbReference>
<dbReference type="Gene3D" id="3.40.50.11500">
    <property type="match status" value="1"/>
</dbReference>
<protein>
    <recommendedName>
        <fullName evidence="1">UDENN domain-containing protein</fullName>
    </recommendedName>
</protein>
<dbReference type="SMART" id="SM00799">
    <property type="entry name" value="DENN"/>
    <property type="match status" value="1"/>
</dbReference>
<organism evidence="2 3">
    <name type="scientific">Quercus rubra</name>
    <name type="common">Northern red oak</name>
    <name type="synonym">Quercus borealis</name>
    <dbReference type="NCBI Taxonomy" id="3512"/>
    <lineage>
        <taxon>Eukaryota</taxon>
        <taxon>Viridiplantae</taxon>
        <taxon>Streptophyta</taxon>
        <taxon>Embryophyta</taxon>
        <taxon>Tracheophyta</taxon>
        <taxon>Spermatophyta</taxon>
        <taxon>Magnoliopsida</taxon>
        <taxon>eudicotyledons</taxon>
        <taxon>Gunneridae</taxon>
        <taxon>Pentapetalae</taxon>
        <taxon>rosids</taxon>
        <taxon>fabids</taxon>
        <taxon>Fagales</taxon>
        <taxon>Fagaceae</taxon>
        <taxon>Quercus</taxon>
    </lineage>
</organism>
<feature type="domain" description="UDENN" evidence="1">
    <location>
        <begin position="170"/>
        <end position="760"/>
    </location>
</feature>
<proteinExistence type="predicted"/>
<dbReference type="PANTHER" id="PTHR15288:SF0">
    <property type="entry name" value="UDENN DOMAIN-CONTAINING PROTEIN"/>
    <property type="match status" value="1"/>
</dbReference>
<dbReference type="EMBL" id="JAXUIC010000075">
    <property type="protein sequence ID" value="KAK4551354.1"/>
    <property type="molecule type" value="Genomic_DNA"/>
</dbReference>
<comment type="caution">
    <text evidence="2">The sequence shown here is derived from an EMBL/GenBank/DDBJ whole genome shotgun (WGS) entry which is preliminary data.</text>
</comment>
<keyword evidence="3" id="KW-1185">Reference proteome</keyword>
<accession>A0AAN7DVH2</accession>
<name>A0AAN7DVH2_QUERU</name>
<dbReference type="Pfam" id="PF02141">
    <property type="entry name" value="DENN"/>
    <property type="match status" value="1"/>
</dbReference>
<dbReference type="EMBL" id="JAXUIC010000075">
    <property type="protein sequence ID" value="KAK4551353.1"/>
    <property type="molecule type" value="Genomic_DNA"/>
</dbReference>
<evidence type="ECO:0000259" key="1">
    <source>
        <dbReference type="PROSITE" id="PS50211"/>
    </source>
</evidence>
<sequence>MDTKEDAEVQEENSASPVWVLQHLSEEAVRVAGDALHNVYPVTPNLRPLRPEPGLGQGHRRSQSDVVPAFNGRTNSFQRLKTRMQKAWKWGSNSQEEGNRRSFNPEVLANQKRQWYRLHSKSLDLTKYKEPTSLFEHFIVVGLHPDANLEIVGDAFAKRKKWELQMANSEILEFKKLQHRAPSIPTLEPQILFRYPPGKRLAIRLKDLAAFCFPGGVEARLLERTPSLSELNELIYGQEHLGRDDLAFIFSLKVAGNATLYGVCLHVPEIVQRSPGILGTSSPLSHSSGGYKRFLVSAPRCYCLLTRLPFFELHYEMLNSIIAQERLNRITQFVNELTLNAYVPSVTKGHDQMNGNVDSPERESLSDWMASAIPVDSALALTAAAAGITRDDFISPSSLKIWEPHSPESVTTSEASDFSQVSPEVRTSFTSRNLALGHLGSSESLFSPVRSMESEDYDDEIFANCDKAFGDDLIMQWAKENKNDLLQIVCGYHALSLPPRGSELLFQPLEHLQAIVYMRPPVAALGFHENNLDSLEIAEVDAKLAAAEEALALSIWTTATICRALSLESVLSLVAGVLLEKQVLVVCPNLGVLSAVVLSLVPLIRPFQWQSLLLPVLPGRMLDFLDAPVPYIVGIQYKPVDLKMKASNVVHVNVLKDEVKMCHLPALPRHKELVSELGPIHARLSRERSIAKRHPVYRCSDVQAEAAAEFLNVMRCYLESLCSDLKSHAITSVQSNNDRVSLLLKDSFIDSYPSREPTLL</sequence>
<dbReference type="Pfam" id="PF03456">
    <property type="entry name" value="uDENN"/>
    <property type="match status" value="1"/>
</dbReference>
<reference evidence="2 3" key="1">
    <citation type="journal article" date="2023" name="G3 (Bethesda)">
        <title>A haplotype-resolved chromosome-scale genome for Quercus rubra L. provides insights into the genetics of adaptive traits for red oak species.</title>
        <authorList>
            <person name="Kapoor B."/>
            <person name="Jenkins J."/>
            <person name="Schmutz J."/>
            <person name="Zhebentyayeva T."/>
            <person name="Kuelheim C."/>
            <person name="Coggeshall M."/>
            <person name="Heim C."/>
            <person name="Lasky J.R."/>
            <person name="Leites L."/>
            <person name="Islam-Faridi N."/>
            <person name="Romero-Severson J."/>
            <person name="DeLeo V.L."/>
            <person name="Lucas S.M."/>
            <person name="Lazic D."/>
            <person name="Gailing O."/>
            <person name="Carlson J."/>
            <person name="Staton M."/>
        </authorList>
    </citation>
    <scope>NUCLEOTIDE SEQUENCE [LARGE SCALE GENOMIC DNA]</scope>
    <source>
        <strain evidence="2">Pseudo-F2</strain>
    </source>
</reference>
<evidence type="ECO:0000313" key="3">
    <source>
        <dbReference type="Proteomes" id="UP001324115"/>
    </source>
</evidence>